<dbReference type="PROSITE" id="PS00216">
    <property type="entry name" value="SUGAR_TRANSPORT_1"/>
    <property type="match status" value="1"/>
</dbReference>
<dbReference type="CDD" id="cd17474">
    <property type="entry name" value="MFS_YfmO_like"/>
    <property type="match status" value="1"/>
</dbReference>
<dbReference type="AlphaFoldDB" id="A0A9Q5SJM2"/>
<evidence type="ECO:0000313" key="10">
    <source>
        <dbReference type="EMBL" id="OTX49163.1"/>
    </source>
</evidence>
<organism evidence="10 11">
    <name type="scientific">Bacillus thuringiensis serovar sooncheon</name>
    <dbReference type="NCBI Taxonomy" id="180891"/>
    <lineage>
        <taxon>Bacteria</taxon>
        <taxon>Bacillati</taxon>
        <taxon>Bacillota</taxon>
        <taxon>Bacilli</taxon>
        <taxon>Bacillales</taxon>
        <taxon>Bacillaceae</taxon>
        <taxon>Bacillus</taxon>
        <taxon>Bacillus cereus group</taxon>
    </lineage>
</organism>
<dbReference type="PANTHER" id="PTHR43124:SF3">
    <property type="entry name" value="CHLORAMPHENICOL EFFLUX PUMP RV0191"/>
    <property type="match status" value="1"/>
</dbReference>
<dbReference type="GO" id="GO:0005886">
    <property type="term" value="C:plasma membrane"/>
    <property type="evidence" value="ECO:0007669"/>
    <property type="project" value="UniProtKB-SubCell"/>
</dbReference>
<dbReference type="InterPro" id="IPR005829">
    <property type="entry name" value="Sugar_transporter_CS"/>
</dbReference>
<dbReference type="EMBL" id="NFCY01000021">
    <property type="protein sequence ID" value="OTX49163.1"/>
    <property type="molecule type" value="Genomic_DNA"/>
</dbReference>
<keyword evidence="7 8" id="KW-0472">Membrane</keyword>
<dbReference type="InterPro" id="IPR036259">
    <property type="entry name" value="MFS_trans_sf"/>
</dbReference>
<accession>A0A9Q5SJM2</accession>
<dbReference type="Proteomes" id="UP000194733">
    <property type="component" value="Unassembled WGS sequence"/>
</dbReference>
<feature type="transmembrane region" description="Helical" evidence="8">
    <location>
        <begin position="331"/>
        <end position="354"/>
    </location>
</feature>
<comment type="caution">
    <text evidence="10">The sequence shown here is derived from an EMBL/GenBank/DDBJ whole genome shotgun (WGS) entry which is preliminary data.</text>
</comment>
<sequence>MKNYVPAGLLYGKKYMMKGSEVNMLKKENCCLIALASVPLVMTLGNSMLIPILPTIEKKLHISSFQVSMIITIYSIVAILLIPIAGYLSDRWGRKMVMVPSLLIAAIGGAITGWVSWKVDNPYTWILIGRAIQGIGAAGAMPVVIPCVGDLYKDEKQVSTGLGIIETSNTFGKVLSPILGSALAAIVWFLPFWAIPVLCVVSIVLLLVLVKAKKQEGEVPPLKEFIKSILSTFREKGRWLVAIFVLGAIIMLILFGILFYLSTILESKYDIHGIWKGCVLAIPLLVLSLSSYMAGKKIGDNQNIMKKCIYIGFLMAAASVIIPLFIKGIYLLLLCLVIMGVGIGMALPCLDALITQGIEKEQRGTVTSFYSSMRFIGVAAGPPLYSFFMKGADHEVFYVTSISAVIGAVIAIIWIKPAKDAKNVKQKSEPEPEPSA</sequence>
<feature type="transmembrane region" description="Helical" evidence="8">
    <location>
        <begin position="239"/>
        <end position="261"/>
    </location>
</feature>
<feature type="transmembrane region" description="Helical" evidence="8">
    <location>
        <begin position="96"/>
        <end position="117"/>
    </location>
</feature>
<gene>
    <name evidence="10" type="ORF">BK724_06700</name>
</gene>
<evidence type="ECO:0000256" key="6">
    <source>
        <dbReference type="ARBA" id="ARBA00022989"/>
    </source>
</evidence>
<feature type="transmembrane region" description="Helical" evidence="8">
    <location>
        <begin position="67"/>
        <end position="89"/>
    </location>
</feature>
<dbReference type="Pfam" id="PF07690">
    <property type="entry name" value="MFS_1"/>
    <property type="match status" value="1"/>
</dbReference>
<dbReference type="SUPFAM" id="SSF103473">
    <property type="entry name" value="MFS general substrate transporter"/>
    <property type="match status" value="1"/>
</dbReference>
<dbReference type="InterPro" id="IPR011701">
    <property type="entry name" value="MFS"/>
</dbReference>
<proteinExistence type="inferred from homology"/>
<keyword evidence="5 8" id="KW-0812">Transmembrane</keyword>
<dbReference type="InterPro" id="IPR001958">
    <property type="entry name" value="Tet-R_TetA/multi-R_MdtG-like"/>
</dbReference>
<feature type="transmembrane region" description="Helical" evidence="8">
    <location>
        <begin position="273"/>
        <end position="295"/>
    </location>
</feature>
<feature type="transmembrane region" description="Helical" evidence="8">
    <location>
        <begin position="397"/>
        <end position="415"/>
    </location>
</feature>
<dbReference type="InterPro" id="IPR050189">
    <property type="entry name" value="MFS_Efflux_Transporters"/>
</dbReference>
<comment type="subcellular location">
    <subcellularLocation>
        <location evidence="1">Cell membrane</location>
        <topology evidence="1">Multi-pass membrane protein</topology>
    </subcellularLocation>
</comment>
<feature type="domain" description="Major facilitator superfamily (MFS) profile" evidence="9">
    <location>
        <begin position="31"/>
        <end position="419"/>
    </location>
</feature>
<comment type="similarity">
    <text evidence="2">Belongs to the major facilitator superfamily. TCR/Tet family.</text>
</comment>
<dbReference type="PANTHER" id="PTHR43124">
    <property type="entry name" value="PURINE EFFLUX PUMP PBUE"/>
    <property type="match status" value="1"/>
</dbReference>
<evidence type="ECO:0000256" key="3">
    <source>
        <dbReference type="ARBA" id="ARBA00022448"/>
    </source>
</evidence>
<evidence type="ECO:0000256" key="4">
    <source>
        <dbReference type="ARBA" id="ARBA00022475"/>
    </source>
</evidence>
<evidence type="ECO:0000256" key="7">
    <source>
        <dbReference type="ARBA" id="ARBA00023136"/>
    </source>
</evidence>
<name>A0A9Q5SJM2_BACTU</name>
<evidence type="ECO:0000259" key="9">
    <source>
        <dbReference type="PROSITE" id="PS50850"/>
    </source>
</evidence>
<dbReference type="Gene3D" id="1.20.1250.20">
    <property type="entry name" value="MFS general substrate transporter like domains"/>
    <property type="match status" value="1"/>
</dbReference>
<dbReference type="InterPro" id="IPR020846">
    <property type="entry name" value="MFS_dom"/>
</dbReference>
<evidence type="ECO:0000256" key="5">
    <source>
        <dbReference type="ARBA" id="ARBA00022692"/>
    </source>
</evidence>
<dbReference type="PROSITE" id="PS00217">
    <property type="entry name" value="SUGAR_TRANSPORT_2"/>
    <property type="match status" value="1"/>
</dbReference>
<reference evidence="10 11" key="1">
    <citation type="submission" date="2016-10" db="EMBL/GenBank/DDBJ databases">
        <title>Comparative genomics of Bacillus thuringiensis reveals a path to pathogens against multiple invertebrate hosts.</title>
        <authorList>
            <person name="Zheng J."/>
            <person name="Gao Q."/>
            <person name="Liu H."/>
            <person name="Peng D."/>
            <person name="Ruan L."/>
            <person name="Sun M."/>
        </authorList>
    </citation>
    <scope>NUCLEOTIDE SEQUENCE [LARGE SCALE GENOMIC DNA]</scope>
    <source>
        <strain evidence="10">BGSC 4BB1</strain>
    </source>
</reference>
<dbReference type="GO" id="GO:0022857">
    <property type="term" value="F:transmembrane transporter activity"/>
    <property type="evidence" value="ECO:0007669"/>
    <property type="project" value="InterPro"/>
</dbReference>
<keyword evidence="4" id="KW-1003">Cell membrane</keyword>
<evidence type="ECO:0000256" key="1">
    <source>
        <dbReference type="ARBA" id="ARBA00004651"/>
    </source>
</evidence>
<dbReference type="PROSITE" id="PS50850">
    <property type="entry name" value="MFS"/>
    <property type="match status" value="1"/>
</dbReference>
<evidence type="ECO:0000256" key="8">
    <source>
        <dbReference type="SAM" id="Phobius"/>
    </source>
</evidence>
<evidence type="ECO:0000256" key="2">
    <source>
        <dbReference type="ARBA" id="ARBA00007520"/>
    </source>
</evidence>
<dbReference type="PRINTS" id="PR01035">
    <property type="entry name" value="TCRTETA"/>
</dbReference>
<feature type="transmembrane region" description="Helical" evidence="8">
    <location>
        <begin position="185"/>
        <end position="210"/>
    </location>
</feature>
<keyword evidence="3" id="KW-0813">Transport</keyword>
<keyword evidence="6 8" id="KW-1133">Transmembrane helix</keyword>
<evidence type="ECO:0000313" key="11">
    <source>
        <dbReference type="Proteomes" id="UP000194733"/>
    </source>
</evidence>
<protein>
    <submittedName>
        <fullName evidence="10">MFS transporter</fullName>
    </submittedName>
</protein>